<dbReference type="InterPro" id="IPR000847">
    <property type="entry name" value="LysR_HTH_N"/>
</dbReference>
<evidence type="ECO:0000313" key="6">
    <source>
        <dbReference type="EMBL" id="RKT49544.1"/>
    </source>
</evidence>
<reference evidence="6 7" key="1">
    <citation type="submission" date="2018-10" db="EMBL/GenBank/DDBJ databases">
        <title>Genomic Encyclopedia of Archaeal and Bacterial Type Strains, Phase II (KMG-II): from individual species to whole genera.</title>
        <authorList>
            <person name="Goeker M."/>
        </authorList>
    </citation>
    <scope>NUCLEOTIDE SEQUENCE [LARGE SCALE GENOMIC DNA]</scope>
    <source>
        <strain evidence="6 7">NSB1</strain>
    </source>
</reference>
<evidence type="ECO:0000256" key="3">
    <source>
        <dbReference type="ARBA" id="ARBA00023125"/>
    </source>
</evidence>
<keyword evidence="2" id="KW-0805">Transcription regulation</keyword>
<dbReference type="Gene3D" id="3.40.190.290">
    <property type="match status" value="1"/>
</dbReference>
<name>A0A495VJS8_9BACT</name>
<dbReference type="PANTHER" id="PTHR30126">
    <property type="entry name" value="HTH-TYPE TRANSCRIPTIONAL REGULATOR"/>
    <property type="match status" value="1"/>
</dbReference>
<evidence type="ECO:0000313" key="7">
    <source>
        <dbReference type="Proteomes" id="UP000269493"/>
    </source>
</evidence>
<evidence type="ECO:0000256" key="2">
    <source>
        <dbReference type="ARBA" id="ARBA00023015"/>
    </source>
</evidence>
<keyword evidence="3 6" id="KW-0238">DNA-binding</keyword>
<dbReference type="InterPro" id="IPR036390">
    <property type="entry name" value="WH_DNA-bd_sf"/>
</dbReference>
<organism evidence="6 7">
    <name type="scientific">Coprobacter fastidiosus NSB1 = JCM 33896</name>
    <dbReference type="NCBI Taxonomy" id="1349822"/>
    <lineage>
        <taxon>Bacteria</taxon>
        <taxon>Pseudomonadati</taxon>
        <taxon>Bacteroidota</taxon>
        <taxon>Bacteroidia</taxon>
        <taxon>Bacteroidales</taxon>
        <taxon>Barnesiellaceae</taxon>
        <taxon>Coprobacter</taxon>
    </lineage>
</organism>
<dbReference type="Proteomes" id="UP000269493">
    <property type="component" value="Unassembled WGS sequence"/>
</dbReference>
<dbReference type="AlphaFoldDB" id="A0A495VJS8"/>
<protein>
    <submittedName>
        <fullName evidence="6">DNA-binding transcriptional LysR family regulator</fullName>
    </submittedName>
</protein>
<dbReference type="Pfam" id="PF00126">
    <property type="entry name" value="HTH_1"/>
    <property type="match status" value="1"/>
</dbReference>
<evidence type="ECO:0000256" key="4">
    <source>
        <dbReference type="ARBA" id="ARBA00023163"/>
    </source>
</evidence>
<evidence type="ECO:0000256" key="1">
    <source>
        <dbReference type="ARBA" id="ARBA00009437"/>
    </source>
</evidence>
<dbReference type="InterPro" id="IPR036388">
    <property type="entry name" value="WH-like_DNA-bd_sf"/>
</dbReference>
<dbReference type="Gene3D" id="1.10.10.10">
    <property type="entry name" value="Winged helix-like DNA-binding domain superfamily/Winged helix DNA-binding domain"/>
    <property type="match status" value="1"/>
</dbReference>
<dbReference type="InterPro" id="IPR005119">
    <property type="entry name" value="LysR_subst-bd"/>
</dbReference>
<proteinExistence type="inferred from homology"/>
<accession>A0A495VJS8</accession>
<dbReference type="GO" id="GO:0000976">
    <property type="term" value="F:transcription cis-regulatory region binding"/>
    <property type="evidence" value="ECO:0007669"/>
    <property type="project" value="TreeGrafter"/>
</dbReference>
<dbReference type="FunFam" id="1.10.10.10:FF:000001">
    <property type="entry name" value="LysR family transcriptional regulator"/>
    <property type="match status" value="1"/>
</dbReference>
<dbReference type="PRINTS" id="PR00039">
    <property type="entry name" value="HTHLYSR"/>
</dbReference>
<dbReference type="SUPFAM" id="SSF53850">
    <property type="entry name" value="Periplasmic binding protein-like II"/>
    <property type="match status" value="1"/>
</dbReference>
<sequence length="308" mass="35501">MSDMYDFRLKVFQRVAWNLSFTKAAQELQISQPAVTKHIRELESIYNTRLFDRVGNKIALTAAGIILLKHCDTILSEYSKLNYKMHQLNNKEVGQIHIGASLTIAQYILPVFLAQFCQEYPDISLDLQMHNTLEIENMLHAQKIDIGLIEGPSRKPYLKYSPFLKDEIVAIVRNTARWGDSPFPLSKIKELPLILREHTSGTTQFIEENLQKYGIKYSSLNVLMHMGSTEGIKSFLRHSDCVGLLSIYSVSKELMNGEFRIIDFQDFTIEREFCFVQNQGDNSEINQLFINFINKKSSEQYGHSYIGK</sequence>
<evidence type="ECO:0000259" key="5">
    <source>
        <dbReference type="PROSITE" id="PS50931"/>
    </source>
</evidence>
<dbReference type="SUPFAM" id="SSF46785">
    <property type="entry name" value="Winged helix' DNA-binding domain"/>
    <property type="match status" value="1"/>
</dbReference>
<gene>
    <name evidence="6" type="ORF">BC742_2555</name>
</gene>
<feature type="domain" description="HTH lysR-type" evidence="5">
    <location>
        <begin position="9"/>
        <end position="61"/>
    </location>
</feature>
<keyword evidence="4" id="KW-0804">Transcription</keyword>
<dbReference type="EMBL" id="RBXN01000010">
    <property type="protein sequence ID" value="RKT49544.1"/>
    <property type="molecule type" value="Genomic_DNA"/>
</dbReference>
<keyword evidence="7" id="KW-1185">Reference proteome</keyword>
<dbReference type="PROSITE" id="PS50931">
    <property type="entry name" value="HTH_LYSR"/>
    <property type="match status" value="1"/>
</dbReference>
<dbReference type="GO" id="GO:0003700">
    <property type="term" value="F:DNA-binding transcription factor activity"/>
    <property type="evidence" value="ECO:0007669"/>
    <property type="project" value="InterPro"/>
</dbReference>
<comment type="caution">
    <text evidence="6">The sequence shown here is derived from an EMBL/GenBank/DDBJ whole genome shotgun (WGS) entry which is preliminary data.</text>
</comment>
<dbReference type="Pfam" id="PF03466">
    <property type="entry name" value="LysR_substrate"/>
    <property type="match status" value="1"/>
</dbReference>
<comment type="similarity">
    <text evidence="1">Belongs to the LysR transcriptional regulatory family.</text>
</comment>
<dbReference type="PANTHER" id="PTHR30126:SF39">
    <property type="entry name" value="HTH-TYPE TRANSCRIPTIONAL REGULATOR CYSL"/>
    <property type="match status" value="1"/>
</dbReference>